<dbReference type="PANTHER" id="PTHR35794:SF2">
    <property type="entry name" value="CELL DIVISION PROTEIN DIVIVA"/>
    <property type="match status" value="1"/>
</dbReference>
<dbReference type="Pfam" id="PF05103">
    <property type="entry name" value="DivIVA"/>
    <property type="match status" value="1"/>
</dbReference>
<dbReference type="NCBIfam" id="TIGR03544">
    <property type="entry name" value="DivI1A_domain"/>
    <property type="match status" value="1"/>
</dbReference>
<reference evidence="9" key="1">
    <citation type="submission" date="2019-11" db="EMBL/GenBank/DDBJ databases">
        <authorList>
            <person name="Feng L."/>
        </authorList>
    </citation>
    <scope>NUCLEOTIDE SEQUENCE</scope>
    <source>
        <strain evidence="9">AundefinedLFYP135</strain>
    </source>
</reference>
<keyword evidence="3" id="KW-0963">Cytoplasm</keyword>
<gene>
    <name evidence="9" type="primary">divIVA</name>
    <name evidence="9" type="ORF">AULFYP135_00851</name>
</gene>
<feature type="region of interest" description="Disordered" evidence="8">
    <location>
        <begin position="200"/>
        <end position="250"/>
    </location>
</feature>
<protein>
    <submittedName>
        <fullName evidence="9">Septum site-determining protein DivIVA</fullName>
    </submittedName>
</protein>
<feature type="coiled-coil region" evidence="7">
    <location>
        <begin position="96"/>
        <end position="123"/>
    </location>
</feature>
<evidence type="ECO:0000256" key="6">
    <source>
        <dbReference type="ARBA" id="ARBA00023306"/>
    </source>
</evidence>
<dbReference type="AlphaFoldDB" id="A0A6N2SBV6"/>
<keyword evidence="5 7" id="KW-0175">Coiled coil</keyword>
<feature type="compositionally biased region" description="Basic and acidic residues" evidence="8">
    <location>
        <begin position="202"/>
        <end position="212"/>
    </location>
</feature>
<comment type="similarity">
    <text evidence="2">Belongs to the DivIVA family.</text>
</comment>
<evidence type="ECO:0000313" key="9">
    <source>
        <dbReference type="EMBL" id="VYS90479.1"/>
    </source>
</evidence>
<evidence type="ECO:0000256" key="7">
    <source>
        <dbReference type="SAM" id="Coils"/>
    </source>
</evidence>
<keyword evidence="6" id="KW-0131">Cell cycle</keyword>
<evidence type="ECO:0000256" key="1">
    <source>
        <dbReference type="ARBA" id="ARBA00004496"/>
    </source>
</evidence>
<organism evidence="9">
    <name type="scientific">uncultured Anaerotruncus sp</name>
    <dbReference type="NCBI Taxonomy" id="905011"/>
    <lineage>
        <taxon>Bacteria</taxon>
        <taxon>Bacillati</taxon>
        <taxon>Bacillota</taxon>
        <taxon>Clostridia</taxon>
        <taxon>Eubacteriales</taxon>
        <taxon>Oscillospiraceae</taxon>
        <taxon>Anaerotruncus</taxon>
        <taxon>environmental samples</taxon>
    </lineage>
</organism>
<name>A0A6N2SBV6_9FIRM</name>
<feature type="coiled-coil region" evidence="7">
    <location>
        <begin position="28"/>
        <end position="69"/>
    </location>
</feature>
<proteinExistence type="inferred from homology"/>
<accession>A0A6N2SBV6</accession>
<dbReference type="EMBL" id="CACRSL010000003">
    <property type="protein sequence ID" value="VYS90479.1"/>
    <property type="molecule type" value="Genomic_DNA"/>
</dbReference>
<dbReference type="PANTHER" id="PTHR35794">
    <property type="entry name" value="CELL DIVISION PROTEIN DIVIVA"/>
    <property type="match status" value="1"/>
</dbReference>
<dbReference type="InterPro" id="IPR019933">
    <property type="entry name" value="DivIVA_domain"/>
</dbReference>
<evidence type="ECO:0000256" key="2">
    <source>
        <dbReference type="ARBA" id="ARBA00009008"/>
    </source>
</evidence>
<evidence type="ECO:0000256" key="4">
    <source>
        <dbReference type="ARBA" id="ARBA00022618"/>
    </source>
</evidence>
<evidence type="ECO:0000256" key="8">
    <source>
        <dbReference type="SAM" id="MobiDB-lite"/>
    </source>
</evidence>
<dbReference type="GO" id="GO:0051301">
    <property type="term" value="P:cell division"/>
    <property type="evidence" value="ECO:0007669"/>
    <property type="project" value="UniProtKB-KW"/>
</dbReference>
<evidence type="ECO:0000256" key="5">
    <source>
        <dbReference type="ARBA" id="ARBA00023054"/>
    </source>
</evidence>
<dbReference type="GO" id="GO:0005737">
    <property type="term" value="C:cytoplasm"/>
    <property type="evidence" value="ECO:0007669"/>
    <property type="project" value="UniProtKB-SubCell"/>
</dbReference>
<keyword evidence="4" id="KW-0132">Cell division</keyword>
<evidence type="ECO:0000256" key="3">
    <source>
        <dbReference type="ARBA" id="ARBA00022490"/>
    </source>
</evidence>
<dbReference type="InterPro" id="IPR007793">
    <property type="entry name" value="DivIVA_fam"/>
</dbReference>
<dbReference type="Gene3D" id="6.10.250.660">
    <property type="match status" value="1"/>
</dbReference>
<sequence length="250" mass="27806">MLTPNDIANKKFDKAMGGYRIDDVEAFLSQVSDTVIALYEDKKNLEEKIEILAEKLEEYRADEDSLRNALLGAQKLGDSVIRESKAKAEVILRDASAKAERMVDNAQLQIEREKMTLVRMQSEVSNFKARLLATYKKHIELIGSLPGNVDAELSMKEAAPEPAPAVAEKAPVTVPSDENAVALDELFQPSKEEAPALTFQKESAEEKKEEIPVMKPQTTVKTESKFGPLKFGAGYDLQRDSDTGFSKKKR</sequence>
<comment type="subcellular location">
    <subcellularLocation>
        <location evidence="1">Cytoplasm</location>
    </subcellularLocation>
</comment>